<keyword evidence="3" id="KW-1003">Cell membrane</keyword>
<dbReference type="PANTHER" id="PTHR11923">
    <property type="entry name" value="SCAVENGER RECEPTOR CLASS B TYPE-1 SR-B1"/>
    <property type="match status" value="1"/>
</dbReference>
<dbReference type="InterPro" id="IPR002159">
    <property type="entry name" value="CD36_fam"/>
</dbReference>
<evidence type="ECO:0000256" key="3">
    <source>
        <dbReference type="ARBA" id="ARBA00022475"/>
    </source>
</evidence>
<dbReference type="GO" id="GO:0005044">
    <property type="term" value="F:scavenger receptor activity"/>
    <property type="evidence" value="ECO:0007669"/>
    <property type="project" value="TreeGrafter"/>
</dbReference>
<sequence>MTGTPLGVRRRLQFNIFLHKVDKIDLMKEVPSALLPIFWINEGLDLGDKFVNDLNANLFRTLNILSGVQWTMMGGGLALAAGAALLHYKKRSGFATVSNPLALAAKSNGIPSVEGSLRY</sequence>
<keyword evidence="5 8" id="KW-1133">Transmembrane helix</keyword>
<protein>
    <submittedName>
        <fullName evidence="9">Uncharacterized protein</fullName>
    </submittedName>
</protein>
<evidence type="ECO:0000256" key="8">
    <source>
        <dbReference type="SAM" id="Phobius"/>
    </source>
</evidence>
<accession>A0A7R9F779</accession>
<evidence type="ECO:0000256" key="4">
    <source>
        <dbReference type="ARBA" id="ARBA00022692"/>
    </source>
</evidence>
<organism evidence="9">
    <name type="scientific">Timema bartmani</name>
    <dbReference type="NCBI Taxonomy" id="61472"/>
    <lineage>
        <taxon>Eukaryota</taxon>
        <taxon>Metazoa</taxon>
        <taxon>Ecdysozoa</taxon>
        <taxon>Arthropoda</taxon>
        <taxon>Hexapoda</taxon>
        <taxon>Insecta</taxon>
        <taxon>Pterygota</taxon>
        <taxon>Neoptera</taxon>
        <taxon>Polyneoptera</taxon>
        <taxon>Phasmatodea</taxon>
        <taxon>Timematodea</taxon>
        <taxon>Timematoidea</taxon>
        <taxon>Timematidae</taxon>
        <taxon>Timema</taxon>
    </lineage>
</organism>
<evidence type="ECO:0000256" key="1">
    <source>
        <dbReference type="ARBA" id="ARBA00004236"/>
    </source>
</evidence>
<gene>
    <name evidence="9" type="ORF">TBIB3V08_LOCUS10579</name>
</gene>
<dbReference type="GO" id="GO:0005886">
    <property type="term" value="C:plasma membrane"/>
    <property type="evidence" value="ECO:0007669"/>
    <property type="project" value="UniProtKB-SubCell"/>
</dbReference>
<evidence type="ECO:0000313" key="9">
    <source>
        <dbReference type="EMBL" id="CAD7448292.1"/>
    </source>
</evidence>
<comment type="similarity">
    <text evidence="2">Belongs to the CD36 family.</text>
</comment>
<evidence type="ECO:0000256" key="6">
    <source>
        <dbReference type="ARBA" id="ARBA00023136"/>
    </source>
</evidence>
<evidence type="ECO:0000256" key="2">
    <source>
        <dbReference type="ARBA" id="ARBA00010532"/>
    </source>
</evidence>
<reference evidence="9" key="1">
    <citation type="submission" date="2020-11" db="EMBL/GenBank/DDBJ databases">
        <authorList>
            <person name="Tran Van P."/>
        </authorList>
    </citation>
    <scope>NUCLEOTIDE SEQUENCE</scope>
</reference>
<dbReference type="AlphaFoldDB" id="A0A7R9F779"/>
<dbReference type="GO" id="GO:0005737">
    <property type="term" value="C:cytoplasm"/>
    <property type="evidence" value="ECO:0007669"/>
    <property type="project" value="TreeGrafter"/>
</dbReference>
<name>A0A7R9F779_9NEOP</name>
<evidence type="ECO:0000256" key="5">
    <source>
        <dbReference type="ARBA" id="ARBA00022989"/>
    </source>
</evidence>
<comment type="subcellular location">
    <subcellularLocation>
        <location evidence="1">Cell membrane</location>
    </subcellularLocation>
</comment>
<proteinExistence type="inferred from homology"/>
<keyword evidence="4 8" id="KW-0812">Transmembrane</keyword>
<dbReference type="PANTHER" id="PTHR11923:SF93">
    <property type="entry name" value="GH07959P-RELATED"/>
    <property type="match status" value="1"/>
</dbReference>
<dbReference type="EMBL" id="OD569810">
    <property type="protein sequence ID" value="CAD7448292.1"/>
    <property type="molecule type" value="Genomic_DNA"/>
</dbReference>
<feature type="transmembrane region" description="Helical" evidence="8">
    <location>
        <begin position="68"/>
        <end position="88"/>
    </location>
</feature>
<keyword evidence="6 8" id="KW-0472">Membrane</keyword>
<keyword evidence="7" id="KW-0325">Glycoprotein</keyword>
<evidence type="ECO:0000256" key="7">
    <source>
        <dbReference type="ARBA" id="ARBA00023180"/>
    </source>
</evidence>
<dbReference type="Pfam" id="PF01130">
    <property type="entry name" value="CD36"/>
    <property type="match status" value="1"/>
</dbReference>